<dbReference type="InterPro" id="IPR013132">
    <property type="entry name" value="PseI/NeuA/B-like_N"/>
</dbReference>
<dbReference type="SUPFAM" id="SSF54631">
    <property type="entry name" value="CBS-domain pair"/>
    <property type="match status" value="1"/>
</dbReference>
<dbReference type="InterPro" id="IPR046342">
    <property type="entry name" value="CBS_dom_sf"/>
</dbReference>
<keyword evidence="4" id="KW-0663">Pyridoxal phosphate</keyword>
<dbReference type="SUPFAM" id="SSF51735">
    <property type="entry name" value="NAD(P)-binding Rossmann-fold domains"/>
    <property type="match status" value="1"/>
</dbReference>
<dbReference type="CDD" id="cd08946">
    <property type="entry name" value="SDR_e"/>
    <property type="match status" value="1"/>
</dbReference>
<dbReference type="Pfam" id="PF00483">
    <property type="entry name" value="NTP_transferase"/>
    <property type="match status" value="1"/>
</dbReference>
<name>A0AA36HKA8_9DINO</name>
<dbReference type="Gene3D" id="3.40.50.2000">
    <property type="entry name" value="Glycogen Phosphorylase B"/>
    <property type="match status" value="2"/>
</dbReference>
<dbReference type="SUPFAM" id="SSF53756">
    <property type="entry name" value="UDP-Glycosyltransferase/glycogen phosphorylase"/>
    <property type="match status" value="1"/>
</dbReference>
<evidence type="ECO:0000256" key="4">
    <source>
        <dbReference type="ARBA" id="ARBA00022898"/>
    </source>
</evidence>
<dbReference type="GO" id="GO:0000271">
    <property type="term" value="P:polysaccharide biosynthetic process"/>
    <property type="evidence" value="ECO:0007669"/>
    <property type="project" value="TreeGrafter"/>
</dbReference>
<dbReference type="FunFam" id="3.40.640.10:FF:000090">
    <property type="entry name" value="Pyridoxal phosphate-dependent aminotransferase"/>
    <property type="match status" value="1"/>
</dbReference>
<dbReference type="Pfam" id="PF00571">
    <property type="entry name" value="CBS"/>
    <property type="match status" value="1"/>
</dbReference>
<feature type="domain" description="CBS" evidence="8">
    <location>
        <begin position="1296"/>
        <end position="1352"/>
    </location>
</feature>
<dbReference type="PANTHER" id="PTHR30244:SF30">
    <property type="entry name" value="BLR5990 PROTEIN"/>
    <property type="match status" value="1"/>
</dbReference>
<keyword evidence="3" id="KW-0808">Transferase</keyword>
<evidence type="ECO:0000313" key="9">
    <source>
        <dbReference type="EMBL" id="CAJ1370759.1"/>
    </source>
</evidence>
<accession>A0AA36HKA8</accession>
<reference evidence="9" key="1">
    <citation type="submission" date="2023-08" db="EMBL/GenBank/DDBJ databases">
        <authorList>
            <person name="Chen Y."/>
            <person name="Shah S."/>
            <person name="Dougan E. K."/>
            <person name="Thang M."/>
            <person name="Chan C."/>
        </authorList>
    </citation>
    <scope>NUCLEOTIDE SEQUENCE</scope>
</reference>
<evidence type="ECO:0000256" key="3">
    <source>
        <dbReference type="ARBA" id="ARBA00022679"/>
    </source>
</evidence>
<dbReference type="SUPFAM" id="SSF51569">
    <property type="entry name" value="Aldolase"/>
    <property type="match status" value="1"/>
</dbReference>
<dbReference type="InterPro" id="IPR029044">
    <property type="entry name" value="Nucleotide-diphossugar_trans"/>
</dbReference>
<comment type="similarity">
    <text evidence="6">Belongs to the DegT/DnrJ/EryC1 family.</text>
</comment>
<dbReference type="CDD" id="cd06426">
    <property type="entry name" value="NTP_transferase_like_2"/>
    <property type="match status" value="1"/>
</dbReference>
<protein>
    <recommendedName>
        <fullName evidence="8">CBS domain-containing protein</fullName>
    </recommendedName>
</protein>
<dbReference type="InterPro" id="IPR036291">
    <property type="entry name" value="NAD(P)-bd_dom_sf"/>
</dbReference>
<dbReference type="Gene3D" id="3.10.580.10">
    <property type="entry name" value="CBS-domain"/>
    <property type="match status" value="1"/>
</dbReference>
<dbReference type="Pfam" id="PF01041">
    <property type="entry name" value="DegT_DnrJ_EryC1"/>
    <property type="match status" value="1"/>
</dbReference>
<dbReference type="SMART" id="SM00116">
    <property type="entry name" value="CBS"/>
    <property type="match status" value="2"/>
</dbReference>
<dbReference type="InterPro" id="IPR013785">
    <property type="entry name" value="Aldolase_TIM"/>
</dbReference>
<proteinExistence type="inferred from homology"/>
<evidence type="ECO:0000256" key="5">
    <source>
        <dbReference type="ARBA" id="ARBA00023122"/>
    </source>
</evidence>
<evidence type="ECO:0000256" key="7">
    <source>
        <dbReference type="PROSITE-ProRule" id="PRU00703"/>
    </source>
</evidence>
<comment type="caution">
    <text evidence="9">The sequence shown here is derived from an EMBL/GenBank/DDBJ whole genome shotgun (WGS) entry which is preliminary data.</text>
</comment>
<keyword evidence="10" id="KW-1185">Reference proteome</keyword>
<dbReference type="SUPFAM" id="SSF53383">
    <property type="entry name" value="PLP-dependent transferases"/>
    <property type="match status" value="1"/>
</dbReference>
<evidence type="ECO:0000259" key="8">
    <source>
        <dbReference type="PROSITE" id="PS51371"/>
    </source>
</evidence>
<dbReference type="CDD" id="cd04607">
    <property type="entry name" value="CBS_pair_NTP_transferase_assoc"/>
    <property type="match status" value="1"/>
</dbReference>
<gene>
    <name evidence="9" type="ORF">EVOR1521_LOCUS1253</name>
</gene>
<dbReference type="Pfam" id="PF01370">
    <property type="entry name" value="Epimerase"/>
    <property type="match status" value="1"/>
</dbReference>
<dbReference type="InterPro" id="IPR015421">
    <property type="entry name" value="PyrdxlP-dep_Trfase_major"/>
</dbReference>
<evidence type="ECO:0000256" key="2">
    <source>
        <dbReference type="ARBA" id="ARBA00022576"/>
    </source>
</evidence>
<dbReference type="Gene3D" id="3.40.640.10">
    <property type="entry name" value="Type I PLP-dependent aspartate aminotransferase-like (Major domain)"/>
    <property type="match status" value="1"/>
</dbReference>
<keyword evidence="2" id="KW-0032">Aminotransferase</keyword>
<dbReference type="Gene3D" id="3.40.50.720">
    <property type="entry name" value="NAD(P)-binding Rossmann-like Domain"/>
    <property type="match status" value="1"/>
</dbReference>
<dbReference type="InterPro" id="IPR015424">
    <property type="entry name" value="PyrdxlP-dep_Trfase"/>
</dbReference>
<dbReference type="InterPro" id="IPR005835">
    <property type="entry name" value="NTP_transferase_dom"/>
</dbReference>
<dbReference type="GO" id="GO:0008483">
    <property type="term" value="F:transaminase activity"/>
    <property type="evidence" value="ECO:0007669"/>
    <property type="project" value="UniProtKB-KW"/>
</dbReference>
<sequence>MALTIDGIGETRGVDLDGTSDVYAQAIRNCAARMEGEDPLAAAEALQDELSRLDKASRSGAVLPRHVLVIGGAGYVGSVMVRELLKRGYKTRVLDNFLYSNSLSLEGLYDEPGFSLVMGDLRDEATLDRALDSITDVVLLASLVGDPISKKFPDLTRSVNQAGSETVFKALEGRGIHKFVFTSTCSNYGMRDSDEPADETSDLKPLSIYAETKVGFEQFLLEQGKTSEAIPTVLRISTAFGLSHRMRFDLTVNEFTAALAKGEALDVYDKDTWRPYCHVRDIAGAVIRVLEAPEEKVRGEVFNVGADENNYTKAMIIDEILTHIDGKVSYVEKGSDPRNYRVSFAKIKDELGFEPRHSVKAFVPELIEAVRSGLYLRSEEIPGYYGNYDESPMGLATLNQPYEQVDPSQVVAAIRSAIGVSEDHAFQPLHVPHFEGAEWDYVKDCLDTGWVSSVGSYVEKFEEEVAALSGVAHGVAVVNGTAALQIALQVVGVGLGDEVLMPALTFVATPNAASYLGAVPHFVDSDPATLGLDPTKLDAYLAEIGERSLEGLRNRLTGRRFGAIVPMHTYGHAVDMEPLIAVAARYGIPIVEDAAESLGSVYKGEKCGSLGRVAAISFNGNKIITTGGGGAIVTDDADLAARAKHLTTTAKVAHRWAFDHDAVGYNYRLPNLNAALGCAQLESLPSYIERKRFLAERYVTAFEAATNDAGLMTRPTWTLMNDLPMYAGAPAMPLDGARNIEDYWNWRYRDNPIDAPMIELAWDGDTLAAHYAVSPMPLMIGRDVGGYLDVPVVHIAGGDTADDFNIEPWRVHNVGAPGLDRLVDEPEIDLACVWKMMNVAPVEGPFLVMIQHPLLPEMHDAERQMKVGREHAGNVEFVDYNATEIETALNKAVFDDQYRAQLESAKNPYGDGTAGKQICEIEAVSQAFGFQSVHRLGYETAALDVVPIGEIVKKIADIFARPGGLDFIPSLYENITDWSAKKRSIIELYGEEVGDAPFPRSLEIVDAKEKVRGETMNQVTVIAEAGVNHNGSLERAIEMVDVAADIGVDVVKFQTFDAEALVTRSAPKADYQKETTEESETQLEMLRALELDVHAHRTLIQRCAEKGVQFLSTPFDLGSLDLLANELNVTTLKVGSGELTNAPLLHACAKAGRDLILSTGMATLDEVETMLGVVAHGYLGESAPGEKAFEEALESEAGKAALKSRVKLLHCTSSYPTPDVDVNLRAIETLRAKFGLPVGFSDHSEGEAIRNLDESALQIALVVDPDRRLQGTITDGDVRRAILRSETLDAPVGNVMKANPITAGPDIDRKTVMRWMREYQIAQVPIVDADGVLTGLETLSRIVQDDRSDNWVVIMAGGLGTRLRPLTENLPKPLIPVGGKPVLESIIERLAEQGFKRIFLSVNYQAEKVEAYFGDGHEWGVDISYLEESKRLGTAGALTLLPETPSAPFLVMNADLVTAINFRRLLDFHVDQVADATMGVREYRFQVPYGVIEMSGNQITEINEKPTQNYFVNGGVYALSPAILHHVPDGEMYDMPTLFDHVISEGGLASAFPIHEYWIDIGQLDDLQQAQEEFGKVFGAKEPV</sequence>
<evidence type="ECO:0000256" key="1">
    <source>
        <dbReference type="ARBA" id="ARBA00001933"/>
    </source>
</evidence>
<dbReference type="EMBL" id="CAUJNA010000036">
    <property type="protein sequence ID" value="CAJ1370759.1"/>
    <property type="molecule type" value="Genomic_DNA"/>
</dbReference>
<dbReference type="Pfam" id="PF03102">
    <property type="entry name" value="NeuB"/>
    <property type="match status" value="1"/>
</dbReference>
<keyword evidence="5 7" id="KW-0129">CBS domain</keyword>
<dbReference type="PANTHER" id="PTHR30244">
    <property type="entry name" value="TRANSAMINASE"/>
    <property type="match status" value="1"/>
</dbReference>
<dbReference type="SUPFAM" id="SSF53448">
    <property type="entry name" value="Nucleotide-diphospho-sugar transferases"/>
    <property type="match status" value="1"/>
</dbReference>
<organism evidence="9 10">
    <name type="scientific">Effrenium voratum</name>
    <dbReference type="NCBI Taxonomy" id="2562239"/>
    <lineage>
        <taxon>Eukaryota</taxon>
        <taxon>Sar</taxon>
        <taxon>Alveolata</taxon>
        <taxon>Dinophyceae</taxon>
        <taxon>Suessiales</taxon>
        <taxon>Symbiodiniaceae</taxon>
        <taxon>Effrenium</taxon>
    </lineage>
</organism>
<dbReference type="Gene3D" id="3.20.20.70">
    <property type="entry name" value="Aldolase class I"/>
    <property type="match status" value="1"/>
</dbReference>
<dbReference type="Proteomes" id="UP001178507">
    <property type="component" value="Unassembled WGS sequence"/>
</dbReference>
<evidence type="ECO:0000313" key="10">
    <source>
        <dbReference type="Proteomes" id="UP001178507"/>
    </source>
</evidence>
<comment type="cofactor">
    <cofactor evidence="1">
        <name>pyridoxal 5'-phosphate</name>
        <dbReference type="ChEBI" id="CHEBI:597326"/>
    </cofactor>
</comment>
<dbReference type="InterPro" id="IPR001509">
    <property type="entry name" value="Epimerase_deHydtase"/>
</dbReference>
<dbReference type="GO" id="GO:0030170">
    <property type="term" value="F:pyridoxal phosphate binding"/>
    <property type="evidence" value="ECO:0007669"/>
    <property type="project" value="TreeGrafter"/>
</dbReference>
<dbReference type="Gene3D" id="3.90.550.10">
    <property type="entry name" value="Spore Coat Polysaccharide Biosynthesis Protein SpsA, Chain A"/>
    <property type="match status" value="1"/>
</dbReference>
<dbReference type="InterPro" id="IPR000653">
    <property type="entry name" value="DegT/StrS_aminotransferase"/>
</dbReference>
<dbReference type="PROSITE" id="PS51371">
    <property type="entry name" value="CBS"/>
    <property type="match status" value="1"/>
</dbReference>
<dbReference type="InterPro" id="IPR000644">
    <property type="entry name" value="CBS_dom"/>
</dbReference>
<dbReference type="CDD" id="cd00616">
    <property type="entry name" value="AHBA_syn"/>
    <property type="match status" value="1"/>
</dbReference>
<evidence type="ECO:0000256" key="6">
    <source>
        <dbReference type="ARBA" id="ARBA00037999"/>
    </source>
</evidence>